<dbReference type="Gene3D" id="3.40.50.720">
    <property type="entry name" value="NAD(P)-binding Rossmann-like Domain"/>
    <property type="match status" value="1"/>
</dbReference>
<proteinExistence type="predicted"/>
<reference evidence="2 3" key="1">
    <citation type="journal article" date="2013" name="Proc. Natl. Acad. Sci. U.S.A.">
        <title>Genome of an arbuscular mycorrhizal fungus provides insight into the oldest plant symbiosis.</title>
        <authorList>
            <person name="Tisserant E."/>
            <person name="Malbreil M."/>
            <person name="Kuo A."/>
            <person name="Kohler A."/>
            <person name="Symeonidi A."/>
            <person name="Balestrini R."/>
            <person name="Charron P."/>
            <person name="Duensing N."/>
            <person name="Frei Dit Frey N."/>
            <person name="Gianinazzi-Pearson V."/>
            <person name="Gilbert L.B."/>
            <person name="Handa Y."/>
            <person name="Herr J.R."/>
            <person name="Hijri M."/>
            <person name="Koul R."/>
            <person name="Kawaguchi M."/>
            <person name="Krajinski F."/>
            <person name="Lammers P.J."/>
            <person name="Masclaux F.G."/>
            <person name="Murat C."/>
            <person name="Morin E."/>
            <person name="Ndikumana S."/>
            <person name="Pagni M."/>
            <person name="Petitpierre D."/>
            <person name="Requena N."/>
            <person name="Rosikiewicz P."/>
            <person name="Riley R."/>
            <person name="Saito K."/>
            <person name="San Clemente H."/>
            <person name="Shapiro H."/>
            <person name="van Tuinen D."/>
            <person name="Becard G."/>
            <person name="Bonfante P."/>
            <person name="Paszkowski U."/>
            <person name="Shachar-Hill Y.Y."/>
            <person name="Tuskan G.A."/>
            <person name="Young P.W."/>
            <person name="Sanders I.R."/>
            <person name="Henrissat B."/>
            <person name="Rensing S.A."/>
            <person name="Grigoriev I.V."/>
            <person name="Corradi N."/>
            <person name="Roux C."/>
            <person name="Martin F."/>
        </authorList>
    </citation>
    <scope>NUCLEOTIDE SEQUENCE [LARGE SCALE GENOMIC DNA]</scope>
    <source>
        <strain evidence="2 3">DAOM 197198</strain>
    </source>
</reference>
<dbReference type="STRING" id="747089.A0A2H5S6Q1"/>
<dbReference type="GO" id="GO:0016491">
    <property type="term" value="F:oxidoreductase activity"/>
    <property type="evidence" value="ECO:0007669"/>
    <property type="project" value="UniProtKB-KW"/>
</dbReference>
<evidence type="ECO:0000256" key="1">
    <source>
        <dbReference type="ARBA" id="ARBA00023002"/>
    </source>
</evidence>
<sequence>MSQERKVIILTGANSGLGFEALKQLIQHSTPYHLILAVRNVTETEKAISALTIPSQHSIEISKLDLSSFTSVKSFAQGLLTRDPILPLNILILNAATVKSKLSTTEDNLETTFQTNHLSYFLLINLLLDRIKWSSEQQNKLESFNSRIIFVNSSLHKPGEGHNKIGPKLEIENLDGSKGYDSMLFYKNTKLAQMLFFYQLNKLLEEEKDEKKKISIFAIEPGFVPQTELARESPSYVKLLMKYILPFASFTRTPEQGGAVIVYAATSPELESKSALYINKFCQIDKSSDDSYKEDLQKLWWNISCDLTGFEEKKLP</sequence>
<dbReference type="EMBL" id="AUPC02000019">
    <property type="protein sequence ID" value="POG80222.1"/>
    <property type="molecule type" value="Genomic_DNA"/>
</dbReference>
<dbReference type="PANTHER" id="PTHR43157">
    <property type="entry name" value="PHOSPHATIDYLINOSITOL-GLYCAN BIOSYNTHESIS CLASS F PROTEIN-RELATED"/>
    <property type="match status" value="1"/>
</dbReference>
<reference evidence="2 3" key="2">
    <citation type="journal article" date="2018" name="New Phytol.">
        <title>High intraspecific genome diversity in the model arbuscular mycorrhizal symbiont Rhizophagus irregularis.</title>
        <authorList>
            <person name="Chen E.C.H."/>
            <person name="Morin E."/>
            <person name="Beaudet D."/>
            <person name="Noel J."/>
            <person name="Yildirir G."/>
            <person name="Ndikumana S."/>
            <person name="Charron P."/>
            <person name="St-Onge C."/>
            <person name="Giorgi J."/>
            <person name="Kruger M."/>
            <person name="Marton T."/>
            <person name="Ropars J."/>
            <person name="Grigoriev I.V."/>
            <person name="Hainaut M."/>
            <person name="Henrissat B."/>
            <person name="Roux C."/>
            <person name="Martin F."/>
            <person name="Corradi N."/>
        </authorList>
    </citation>
    <scope>NUCLEOTIDE SEQUENCE [LARGE SCALE GENOMIC DNA]</scope>
    <source>
        <strain evidence="2 3">DAOM 197198</strain>
    </source>
</reference>
<accession>A0A2H5S6Q1</accession>
<dbReference type="InterPro" id="IPR036291">
    <property type="entry name" value="NAD(P)-bd_dom_sf"/>
</dbReference>
<organism evidence="2 3">
    <name type="scientific">Rhizophagus irregularis (strain DAOM 181602 / DAOM 197198 / MUCL 43194)</name>
    <name type="common">Arbuscular mycorrhizal fungus</name>
    <name type="synonym">Glomus intraradices</name>
    <dbReference type="NCBI Taxonomy" id="747089"/>
    <lineage>
        <taxon>Eukaryota</taxon>
        <taxon>Fungi</taxon>
        <taxon>Fungi incertae sedis</taxon>
        <taxon>Mucoromycota</taxon>
        <taxon>Glomeromycotina</taxon>
        <taxon>Glomeromycetes</taxon>
        <taxon>Glomerales</taxon>
        <taxon>Glomeraceae</taxon>
        <taxon>Rhizophagus</taxon>
    </lineage>
</organism>
<dbReference type="Proteomes" id="UP000018888">
    <property type="component" value="Unassembled WGS sequence"/>
</dbReference>
<keyword evidence="3" id="KW-1185">Reference proteome</keyword>
<dbReference type="SUPFAM" id="SSF51735">
    <property type="entry name" value="NAD(P)-binding Rossmann-fold domains"/>
    <property type="match status" value="1"/>
</dbReference>
<keyword evidence="1" id="KW-0560">Oxidoreductase</keyword>
<name>A0A2H5S6Q1_RHIID</name>
<protein>
    <submittedName>
        <fullName evidence="2">Uncharacterized protein</fullName>
    </submittedName>
</protein>
<evidence type="ECO:0000313" key="3">
    <source>
        <dbReference type="Proteomes" id="UP000018888"/>
    </source>
</evidence>
<dbReference type="AlphaFoldDB" id="A0A2H5S6Q1"/>
<gene>
    <name evidence="2" type="ORF">GLOIN_2v1764674</name>
</gene>
<dbReference type="SMR" id="A0A2H5S6Q1"/>
<dbReference type="VEuPathDB" id="FungiDB:RhiirFUN_018327"/>
<dbReference type="InterPro" id="IPR002347">
    <property type="entry name" value="SDR_fam"/>
</dbReference>
<comment type="caution">
    <text evidence="2">The sequence shown here is derived from an EMBL/GenBank/DDBJ whole genome shotgun (WGS) entry which is preliminary data.</text>
</comment>
<evidence type="ECO:0000313" key="2">
    <source>
        <dbReference type="EMBL" id="POG80222.1"/>
    </source>
</evidence>
<dbReference type="Pfam" id="PF00106">
    <property type="entry name" value="adh_short"/>
    <property type="match status" value="1"/>
</dbReference>
<dbReference type="PANTHER" id="PTHR43157:SF31">
    <property type="entry name" value="PHOSPHATIDYLINOSITOL-GLYCAN BIOSYNTHESIS CLASS F PROTEIN"/>
    <property type="match status" value="1"/>
</dbReference>